<dbReference type="EMBL" id="JAGDFL010000184">
    <property type="protein sequence ID" value="KAG7395868.1"/>
    <property type="molecule type" value="Genomic_DNA"/>
</dbReference>
<evidence type="ECO:0000313" key="8">
    <source>
        <dbReference type="Proteomes" id="UP000693981"/>
    </source>
</evidence>
<keyword evidence="5 6" id="KW-0472">Membrane</keyword>
<protein>
    <recommendedName>
        <fullName evidence="9">Folate-Biopterin Transporter (FBT) family</fullName>
    </recommendedName>
</protein>
<proteinExistence type="predicted"/>
<keyword evidence="8" id="KW-1185">Reference proteome</keyword>
<keyword evidence="2" id="KW-0813">Transport</keyword>
<evidence type="ECO:0000256" key="5">
    <source>
        <dbReference type="ARBA" id="ARBA00023136"/>
    </source>
</evidence>
<dbReference type="AlphaFoldDB" id="A0A8T1WUC1"/>
<evidence type="ECO:0000256" key="2">
    <source>
        <dbReference type="ARBA" id="ARBA00022448"/>
    </source>
</evidence>
<keyword evidence="4 6" id="KW-1133">Transmembrane helix</keyword>
<dbReference type="OrthoDB" id="754047at2759"/>
<dbReference type="Proteomes" id="UP000693981">
    <property type="component" value="Unassembled WGS sequence"/>
</dbReference>
<reference evidence="7" key="1">
    <citation type="submission" date="2021-02" db="EMBL/GenBank/DDBJ databases">
        <authorList>
            <person name="Palmer J.M."/>
        </authorList>
    </citation>
    <scope>NUCLEOTIDE SEQUENCE</scope>
    <source>
        <strain evidence="7">SCRP23</strain>
    </source>
</reference>
<name>A0A8T1WUC1_9STRA</name>
<dbReference type="PANTHER" id="PTHR31585">
    <property type="entry name" value="FOLATE-BIOPTERIN TRANSPORTER 1, CHLOROPLASTIC"/>
    <property type="match status" value="1"/>
</dbReference>
<dbReference type="PANTHER" id="PTHR31585:SF6">
    <property type="entry name" value="FOLATE-BIOPTERIN TRANSPORTER 2-RELATED"/>
    <property type="match status" value="1"/>
</dbReference>
<feature type="transmembrane region" description="Helical" evidence="6">
    <location>
        <begin position="54"/>
        <end position="76"/>
    </location>
</feature>
<comment type="caution">
    <text evidence="7">The sequence shown here is derived from an EMBL/GenBank/DDBJ whole genome shotgun (WGS) entry which is preliminary data.</text>
</comment>
<evidence type="ECO:0000313" key="7">
    <source>
        <dbReference type="EMBL" id="KAG7395868.1"/>
    </source>
</evidence>
<evidence type="ECO:0000256" key="4">
    <source>
        <dbReference type="ARBA" id="ARBA00022989"/>
    </source>
</evidence>
<dbReference type="GO" id="GO:0016020">
    <property type="term" value="C:membrane"/>
    <property type="evidence" value="ECO:0007669"/>
    <property type="project" value="UniProtKB-SubCell"/>
</dbReference>
<gene>
    <name evidence="7" type="ORF">PHYBOEH_003114</name>
</gene>
<sequence>MPVVVLCAKLCTKGIEGTLFALLMSISNFSRSVSEFWGAIVCAWFGIAKDQYDMLWLAIVVRSVLKVVPIFFLFLVPATDPQDIVNKLDFTIVQKDADGDDDHCDTIREDHTVTDCSPTEEAEVIGTASSDEC</sequence>
<organism evidence="7 8">
    <name type="scientific">Phytophthora boehmeriae</name>
    <dbReference type="NCBI Taxonomy" id="109152"/>
    <lineage>
        <taxon>Eukaryota</taxon>
        <taxon>Sar</taxon>
        <taxon>Stramenopiles</taxon>
        <taxon>Oomycota</taxon>
        <taxon>Peronosporomycetes</taxon>
        <taxon>Peronosporales</taxon>
        <taxon>Peronosporaceae</taxon>
        <taxon>Phytophthora</taxon>
    </lineage>
</organism>
<keyword evidence="3 6" id="KW-0812">Transmembrane</keyword>
<accession>A0A8T1WUC1</accession>
<dbReference type="Pfam" id="PF03092">
    <property type="entry name" value="BT1"/>
    <property type="match status" value="1"/>
</dbReference>
<evidence type="ECO:0000256" key="3">
    <source>
        <dbReference type="ARBA" id="ARBA00022692"/>
    </source>
</evidence>
<dbReference type="InterPro" id="IPR039309">
    <property type="entry name" value="BT1"/>
</dbReference>
<comment type="subcellular location">
    <subcellularLocation>
        <location evidence="1">Membrane</location>
        <topology evidence="1">Multi-pass membrane protein</topology>
    </subcellularLocation>
</comment>
<evidence type="ECO:0000256" key="6">
    <source>
        <dbReference type="SAM" id="Phobius"/>
    </source>
</evidence>
<evidence type="ECO:0008006" key="9">
    <source>
        <dbReference type="Google" id="ProtNLM"/>
    </source>
</evidence>
<evidence type="ECO:0000256" key="1">
    <source>
        <dbReference type="ARBA" id="ARBA00004141"/>
    </source>
</evidence>